<dbReference type="AlphaFoldDB" id="A0A0A9GZS2"/>
<reference evidence="1" key="2">
    <citation type="journal article" date="2015" name="Data Brief">
        <title>Shoot transcriptome of the giant reed, Arundo donax.</title>
        <authorList>
            <person name="Barrero R.A."/>
            <person name="Guerrero F.D."/>
            <person name="Moolhuijzen P."/>
            <person name="Goolsby J.A."/>
            <person name="Tidwell J."/>
            <person name="Bellgard S.E."/>
            <person name="Bellgard M.I."/>
        </authorList>
    </citation>
    <scope>NUCLEOTIDE SEQUENCE</scope>
    <source>
        <tissue evidence="1">Shoot tissue taken approximately 20 cm above the soil surface</tissue>
    </source>
</reference>
<name>A0A0A9GZS2_ARUDO</name>
<accession>A0A0A9GZS2</accession>
<reference evidence="1" key="1">
    <citation type="submission" date="2014-09" db="EMBL/GenBank/DDBJ databases">
        <authorList>
            <person name="Magalhaes I.L.F."/>
            <person name="Oliveira U."/>
            <person name="Santos F.R."/>
            <person name="Vidigal T.H.D.A."/>
            <person name="Brescovit A.D."/>
            <person name="Santos A.J."/>
        </authorList>
    </citation>
    <scope>NUCLEOTIDE SEQUENCE</scope>
    <source>
        <tissue evidence="1">Shoot tissue taken approximately 20 cm above the soil surface</tissue>
    </source>
</reference>
<sequence length="32" mass="3488">MAGLAVCVPRLRSRADAGGAICWLRVCKTQRE</sequence>
<dbReference type="EMBL" id="GBRH01169820">
    <property type="protein sequence ID" value="JAE28076.1"/>
    <property type="molecule type" value="Transcribed_RNA"/>
</dbReference>
<evidence type="ECO:0000313" key="1">
    <source>
        <dbReference type="EMBL" id="JAE28076.1"/>
    </source>
</evidence>
<organism evidence="1">
    <name type="scientific">Arundo donax</name>
    <name type="common">Giant reed</name>
    <name type="synonym">Donax arundinaceus</name>
    <dbReference type="NCBI Taxonomy" id="35708"/>
    <lineage>
        <taxon>Eukaryota</taxon>
        <taxon>Viridiplantae</taxon>
        <taxon>Streptophyta</taxon>
        <taxon>Embryophyta</taxon>
        <taxon>Tracheophyta</taxon>
        <taxon>Spermatophyta</taxon>
        <taxon>Magnoliopsida</taxon>
        <taxon>Liliopsida</taxon>
        <taxon>Poales</taxon>
        <taxon>Poaceae</taxon>
        <taxon>PACMAD clade</taxon>
        <taxon>Arundinoideae</taxon>
        <taxon>Arundineae</taxon>
        <taxon>Arundo</taxon>
    </lineage>
</organism>
<proteinExistence type="predicted"/>
<protein>
    <submittedName>
        <fullName evidence="1">CRB</fullName>
    </submittedName>
</protein>